<dbReference type="PRINTS" id="PR00700">
    <property type="entry name" value="PRTYPHPHTASE"/>
</dbReference>
<evidence type="ECO:0000259" key="2">
    <source>
        <dbReference type="PROSITE" id="PS50056"/>
    </source>
</evidence>
<protein>
    <submittedName>
        <fullName evidence="3">Protein tyrosine phosphatase</fullName>
        <ecNumber evidence="3">3.1.3.48</ecNumber>
    </submittedName>
</protein>
<dbReference type="PROSITE" id="PS00383">
    <property type="entry name" value="TYR_PHOSPHATASE_1"/>
    <property type="match status" value="1"/>
</dbReference>
<dbReference type="InterPro" id="IPR000387">
    <property type="entry name" value="Tyr_Pase_dom"/>
</dbReference>
<feature type="domain" description="Tyrosine specific protein phosphatases" evidence="2">
    <location>
        <begin position="236"/>
        <end position="274"/>
    </location>
</feature>
<dbReference type="SMART" id="SM00404">
    <property type="entry name" value="PTPc_motif"/>
    <property type="match status" value="1"/>
</dbReference>
<dbReference type="EC" id="3.1.3.48" evidence="3"/>
<dbReference type="PROSITE" id="PS50055">
    <property type="entry name" value="TYR_PHOSPHATASE_PTP"/>
    <property type="match status" value="1"/>
</dbReference>
<dbReference type="InterPro" id="IPR050348">
    <property type="entry name" value="Protein-Tyr_Phosphatase"/>
</dbReference>
<name>A0A0U1HXY4_YERRO</name>
<reference evidence="3 4" key="1">
    <citation type="submission" date="2015-03" db="EMBL/GenBank/DDBJ databases">
        <authorList>
            <person name="Murphy D."/>
        </authorList>
    </citation>
    <scope>NUCLEOTIDE SEQUENCE [LARGE SCALE GENOMIC DNA]</scope>
    <source>
        <strain evidence="3 4">68/02</strain>
    </source>
</reference>
<keyword evidence="3" id="KW-0378">Hydrolase</keyword>
<dbReference type="PROSITE" id="PS50056">
    <property type="entry name" value="TYR_PHOSPHATASE_2"/>
    <property type="match status" value="1"/>
</dbReference>
<dbReference type="Gene3D" id="3.90.190.10">
    <property type="entry name" value="Protein tyrosine phosphatase superfamily"/>
    <property type="match status" value="1"/>
</dbReference>
<dbReference type="AlphaFoldDB" id="A0A0U1HXY4"/>
<feature type="domain" description="Tyrosine-protein phosphatase" evidence="1">
    <location>
        <begin position="19"/>
        <end position="287"/>
    </location>
</feature>
<dbReference type="InterPro" id="IPR000242">
    <property type="entry name" value="PTP_cat"/>
</dbReference>
<dbReference type="SUPFAM" id="SSF52799">
    <property type="entry name" value="(Phosphotyrosine protein) phosphatases II"/>
    <property type="match status" value="1"/>
</dbReference>
<evidence type="ECO:0000313" key="4">
    <source>
        <dbReference type="Proteomes" id="UP000042054"/>
    </source>
</evidence>
<evidence type="ECO:0000259" key="1">
    <source>
        <dbReference type="PROSITE" id="PS50055"/>
    </source>
</evidence>
<dbReference type="InterPro" id="IPR029021">
    <property type="entry name" value="Prot-tyrosine_phosphatase-like"/>
</dbReference>
<dbReference type="GO" id="GO:0004725">
    <property type="term" value="F:protein tyrosine phosphatase activity"/>
    <property type="evidence" value="ECO:0007669"/>
    <property type="project" value="UniProtKB-EC"/>
</dbReference>
<dbReference type="Pfam" id="PF00102">
    <property type="entry name" value="Y_phosphatase"/>
    <property type="match status" value="1"/>
</dbReference>
<evidence type="ECO:0000313" key="3">
    <source>
        <dbReference type="EMBL" id="CQI96770.1"/>
    </source>
</evidence>
<dbReference type="PANTHER" id="PTHR19134">
    <property type="entry name" value="RECEPTOR-TYPE TYROSINE-PROTEIN PHOSPHATASE"/>
    <property type="match status" value="1"/>
</dbReference>
<sequence>MFRIRQPNLTLNLNPIKDNPPKTDTENLLESLKKHQKHLIWQDSSQTIIKQEYQRHTDITTPKETAIIAPNNIALPANHIRLGTDKGVIRSQFPTKQSVPPYIEMLGEKRVTVLVVIGEKSIFSYNCGMKPYPPYFKTAENNASYKIDIRAETYPGAEGYTIKTPNQTPLQNNHIAVPVIHITDWKDKTALHAKEMMALAKRIVELHDERFNIYAAIGEKRYPSRAVEAECKALPVIHCSAGVGRTGQLIAAMELTNPKSSQSLESIIKTLREQGGPDMVQTEGQMRELIDLAEIVGKPLWAKDERR</sequence>
<organism evidence="3 4">
    <name type="scientific">Yersinia rohdei</name>
    <dbReference type="NCBI Taxonomy" id="29485"/>
    <lineage>
        <taxon>Bacteria</taxon>
        <taxon>Pseudomonadati</taxon>
        <taxon>Pseudomonadota</taxon>
        <taxon>Gammaproteobacteria</taxon>
        <taxon>Enterobacterales</taxon>
        <taxon>Yersiniaceae</taxon>
        <taxon>Yersinia</taxon>
    </lineage>
</organism>
<dbReference type="InterPro" id="IPR016130">
    <property type="entry name" value="Tyr_Pase_AS"/>
</dbReference>
<dbReference type="Proteomes" id="UP000042054">
    <property type="component" value="Unassembled WGS sequence"/>
</dbReference>
<accession>A0A0U1HXY4</accession>
<dbReference type="RefSeq" id="WP_050535449.1">
    <property type="nucleotide sequence ID" value="NZ_CTKE01000025.1"/>
</dbReference>
<dbReference type="EMBL" id="CTKE01000025">
    <property type="protein sequence ID" value="CQI96770.1"/>
    <property type="molecule type" value="Genomic_DNA"/>
</dbReference>
<gene>
    <name evidence="3" type="primary">yopH</name>
    <name evidence="3" type="ORF">ERS008555_03704</name>
</gene>
<dbReference type="SMART" id="SM00194">
    <property type="entry name" value="PTPc"/>
    <property type="match status" value="1"/>
</dbReference>
<dbReference type="PANTHER" id="PTHR19134:SF543">
    <property type="entry name" value="PROTEIN-TYROSINE-PHOSPHATASE"/>
    <property type="match status" value="1"/>
</dbReference>
<dbReference type="OrthoDB" id="6199520at2"/>
<dbReference type="InterPro" id="IPR003595">
    <property type="entry name" value="Tyr_Pase_cat"/>
</dbReference>
<proteinExistence type="predicted"/>